<comment type="caution">
    <text evidence="1">The sequence shown here is derived from an EMBL/GenBank/DDBJ whole genome shotgun (WGS) entry which is preliminary data.</text>
</comment>
<reference evidence="1 2" key="1">
    <citation type="journal article" date="2018" name="Nat. Genet.">
        <title>The Rosa genome provides new insights in the design of modern roses.</title>
        <authorList>
            <person name="Bendahmane M."/>
        </authorList>
    </citation>
    <scope>NUCLEOTIDE SEQUENCE [LARGE SCALE GENOMIC DNA]</scope>
    <source>
        <strain evidence="2">cv. Old Blush</strain>
    </source>
</reference>
<proteinExistence type="predicted"/>
<keyword evidence="2" id="KW-1185">Reference proteome</keyword>
<gene>
    <name evidence="1" type="ORF">RchiOBHm_Chr5g0039561</name>
</gene>
<protein>
    <submittedName>
        <fullName evidence="1">Uncharacterized protein</fullName>
    </submittedName>
</protein>
<dbReference type="EMBL" id="PDCK01000043">
    <property type="protein sequence ID" value="PRQ31813.1"/>
    <property type="molecule type" value="Genomic_DNA"/>
</dbReference>
<evidence type="ECO:0000313" key="1">
    <source>
        <dbReference type="EMBL" id="PRQ31813.1"/>
    </source>
</evidence>
<sequence>MMCFLFSKLPSLSGMVSIRTSSSTRSWVRMVWAMAMPTLPAPMTGSGDWMRRAVRRLG</sequence>
<dbReference type="Gramene" id="PRQ31813">
    <property type="protein sequence ID" value="PRQ31813"/>
    <property type="gene ID" value="RchiOBHm_Chr5g0039561"/>
</dbReference>
<dbReference type="AlphaFoldDB" id="A0A2P6QCA8"/>
<accession>A0A2P6QCA8</accession>
<evidence type="ECO:0000313" key="2">
    <source>
        <dbReference type="Proteomes" id="UP000238479"/>
    </source>
</evidence>
<organism evidence="1 2">
    <name type="scientific">Rosa chinensis</name>
    <name type="common">China rose</name>
    <dbReference type="NCBI Taxonomy" id="74649"/>
    <lineage>
        <taxon>Eukaryota</taxon>
        <taxon>Viridiplantae</taxon>
        <taxon>Streptophyta</taxon>
        <taxon>Embryophyta</taxon>
        <taxon>Tracheophyta</taxon>
        <taxon>Spermatophyta</taxon>
        <taxon>Magnoliopsida</taxon>
        <taxon>eudicotyledons</taxon>
        <taxon>Gunneridae</taxon>
        <taxon>Pentapetalae</taxon>
        <taxon>rosids</taxon>
        <taxon>fabids</taxon>
        <taxon>Rosales</taxon>
        <taxon>Rosaceae</taxon>
        <taxon>Rosoideae</taxon>
        <taxon>Rosoideae incertae sedis</taxon>
        <taxon>Rosa</taxon>
    </lineage>
</organism>
<dbReference type="Proteomes" id="UP000238479">
    <property type="component" value="Chromosome 5"/>
</dbReference>
<name>A0A2P6QCA8_ROSCH</name>